<dbReference type="Pfam" id="PF08592">
    <property type="entry name" value="Anthrone_oxy"/>
    <property type="match status" value="1"/>
</dbReference>
<dbReference type="InterPro" id="IPR013901">
    <property type="entry name" value="Anthrone_oxy"/>
</dbReference>
<dbReference type="AlphaFoldDB" id="A0A3B0YJC1"/>
<proteinExistence type="predicted"/>
<keyword evidence="1" id="KW-0472">Membrane</keyword>
<protein>
    <recommendedName>
        <fullName evidence="3">DUF1772 domain-containing protein</fullName>
    </recommendedName>
</protein>
<keyword evidence="1" id="KW-0812">Transmembrane</keyword>
<organism evidence="2">
    <name type="scientific">hydrothermal vent metagenome</name>
    <dbReference type="NCBI Taxonomy" id="652676"/>
    <lineage>
        <taxon>unclassified sequences</taxon>
        <taxon>metagenomes</taxon>
        <taxon>ecological metagenomes</taxon>
    </lineage>
</organism>
<feature type="transmembrane region" description="Helical" evidence="1">
    <location>
        <begin position="173"/>
        <end position="191"/>
    </location>
</feature>
<evidence type="ECO:0000313" key="2">
    <source>
        <dbReference type="EMBL" id="VAW75402.1"/>
    </source>
</evidence>
<accession>A0A3B0YJC1</accession>
<reference evidence="2" key="1">
    <citation type="submission" date="2018-06" db="EMBL/GenBank/DDBJ databases">
        <authorList>
            <person name="Zhirakovskaya E."/>
        </authorList>
    </citation>
    <scope>NUCLEOTIDE SEQUENCE</scope>
</reference>
<evidence type="ECO:0000256" key="1">
    <source>
        <dbReference type="SAM" id="Phobius"/>
    </source>
</evidence>
<gene>
    <name evidence="2" type="ORF">MNBD_GAMMA13-703</name>
</gene>
<keyword evidence="1" id="KW-1133">Transmembrane helix</keyword>
<feature type="transmembrane region" description="Helical" evidence="1">
    <location>
        <begin position="37"/>
        <end position="59"/>
    </location>
</feature>
<evidence type="ECO:0008006" key="3">
    <source>
        <dbReference type="Google" id="ProtNLM"/>
    </source>
</evidence>
<sequence length="197" mass="20886">MVKPGAMLATLSDSTTLIAVVGEVDITSNSGGEMNQLIPIVGTTALLGSALIGGVFFAFSSFVMKALARIPSSGGIAAMQSINVVVINPSFLGAFMGTTVLSLGVIWLALARWSHPLSMFFMGAAIFYVVGTFFVTIFRNVPLNNQLAAMSATDPATRGVWDNYLDRWTMWNHVRAVAAMLAALLYTVGLMQNGGGW</sequence>
<name>A0A3B0YJC1_9ZZZZ</name>
<feature type="transmembrane region" description="Helical" evidence="1">
    <location>
        <begin position="117"/>
        <end position="138"/>
    </location>
</feature>
<dbReference type="EMBL" id="UOFK01000076">
    <property type="protein sequence ID" value="VAW75402.1"/>
    <property type="molecule type" value="Genomic_DNA"/>
</dbReference>
<feature type="transmembrane region" description="Helical" evidence="1">
    <location>
        <begin position="91"/>
        <end position="110"/>
    </location>
</feature>